<name>A0A3N5CEG9_9BACI</name>
<dbReference type="Pfam" id="PF11967">
    <property type="entry name" value="RecO_N"/>
    <property type="match status" value="1"/>
</dbReference>
<keyword evidence="4 7" id="KW-0233">DNA recombination</keyword>
<evidence type="ECO:0000256" key="7">
    <source>
        <dbReference type="HAMAP-Rule" id="MF_00201"/>
    </source>
</evidence>
<dbReference type="GO" id="GO:0006302">
    <property type="term" value="P:double-strand break repair"/>
    <property type="evidence" value="ECO:0007669"/>
    <property type="project" value="TreeGrafter"/>
</dbReference>
<dbReference type="InterPro" id="IPR042242">
    <property type="entry name" value="RecO_C"/>
</dbReference>
<comment type="function">
    <text evidence="7">Involved in DNA repair and RecF pathway recombination.</text>
</comment>
<sequence>MFEKVQGIVVRSRDYGESNKIITLYTKEYGLISAVARGAKKSKSRMAAITQPFIYGSFLVQMNKGLGTLQQGDLLHSMRGIREDIIKTAYVSYITELLTKVVNEREPNSSVFDELYTSLERIENGDDPLAITLMFELKMYYIGGFAPIVNHCVFGHRDRPIAAFSISDGGVICDQCIHRSEDYFKLTPNAYKVLKLMSQTSIKRIRDISIKSDTLKLIREMLEHYYERYGGMPIKSKRFLDQMHLLE</sequence>
<dbReference type="SUPFAM" id="SSF57863">
    <property type="entry name" value="ArfGap/RecO-like zinc finger"/>
    <property type="match status" value="1"/>
</dbReference>
<organism evidence="9 10">
    <name type="scientific">Aquisalibacillus elongatus</name>
    <dbReference type="NCBI Taxonomy" id="485577"/>
    <lineage>
        <taxon>Bacteria</taxon>
        <taxon>Bacillati</taxon>
        <taxon>Bacillota</taxon>
        <taxon>Bacilli</taxon>
        <taxon>Bacillales</taxon>
        <taxon>Bacillaceae</taxon>
        <taxon>Aquisalibacillus</taxon>
    </lineage>
</organism>
<evidence type="ECO:0000256" key="5">
    <source>
        <dbReference type="ARBA" id="ARBA00023204"/>
    </source>
</evidence>
<dbReference type="Gene3D" id="2.40.50.140">
    <property type="entry name" value="Nucleic acid-binding proteins"/>
    <property type="match status" value="1"/>
</dbReference>
<dbReference type="Pfam" id="PF02565">
    <property type="entry name" value="RecO_C"/>
    <property type="match status" value="1"/>
</dbReference>
<comment type="caution">
    <text evidence="9">The sequence shown here is derived from an EMBL/GenBank/DDBJ whole genome shotgun (WGS) entry which is preliminary data.</text>
</comment>
<evidence type="ECO:0000256" key="3">
    <source>
        <dbReference type="ARBA" id="ARBA00022763"/>
    </source>
</evidence>
<dbReference type="Proteomes" id="UP000276443">
    <property type="component" value="Unassembled WGS sequence"/>
</dbReference>
<gene>
    <name evidence="7" type="primary">recO</name>
    <name evidence="9" type="ORF">EDC24_0479</name>
</gene>
<dbReference type="EMBL" id="RKRF01000007">
    <property type="protein sequence ID" value="RPF55601.1"/>
    <property type="molecule type" value="Genomic_DNA"/>
</dbReference>
<dbReference type="HAMAP" id="MF_00201">
    <property type="entry name" value="RecO"/>
    <property type="match status" value="1"/>
</dbReference>
<keyword evidence="10" id="KW-1185">Reference proteome</keyword>
<evidence type="ECO:0000259" key="8">
    <source>
        <dbReference type="Pfam" id="PF11967"/>
    </source>
</evidence>
<comment type="similarity">
    <text evidence="1 7">Belongs to the RecO family.</text>
</comment>
<dbReference type="NCBIfam" id="TIGR00613">
    <property type="entry name" value="reco"/>
    <property type="match status" value="1"/>
</dbReference>
<dbReference type="InterPro" id="IPR003717">
    <property type="entry name" value="RecO"/>
</dbReference>
<accession>A0A3N5CEG9</accession>
<dbReference type="SUPFAM" id="SSF50249">
    <property type="entry name" value="Nucleic acid-binding proteins"/>
    <property type="match status" value="1"/>
</dbReference>
<reference evidence="9 10" key="1">
    <citation type="submission" date="2018-11" db="EMBL/GenBank/DDBJ databases">
        <title>Genomic Encyclopedia of Type Strains, Phase IV (KMG-IV): sequencing the most valuable type-strain genomes for metagenomic binning, comparative biology and taxonomic classification.</title>
        <authorList>
            <person name="Goeker M."/>
        </authorList>
    </citation>
    <scope>NUCLEOTIDE SEQUENCE [LARGE SCALE GENOMIC DNA]</scope>
    <source>
        <strain evidence="9 10">DSM 18090</strain>
    </source>
</reference>
<dbReference type="RefSeq" id="WP_124219404.1">
    <property type="nucleotide sequence ID" value="NZ_RKRF01000007.1"/>
</dbReference>
<dbReference type="GO" id="GO:0006310">
    <property type="term" value="P:DNA recombination"/>
    <property type="evidence" value="ECO:0007669"/>
    <property type="project" value="UniProtKB-UniRule"/>
</dbReference>
<dbReference type="Gene3D" id="1.20.1440.120">
    <property type="entry name" value="Recombination protein O, C-terminal domain"/>
    <property type="match status" value="1"/>
</dbReference>
<keyword evidence="3 7" id="KW-0227">DNA damage</keyword>
<dbReference type="AlphaFoldDB" id="A0A3N5CEG9"/>
<feature type="domain" description="DNA replication/recombination mediator RecO N-terminal" evidence="8">
    <location>
        <begin position="1"/>
        <end position="77"/>
    </location>
</feature>
<evidence type="ECO:0000313" key="9">
    <source>
        <dbReference type="EMBL" id="RPF55601.1"/>
    </source>
</evidence>
<dbReference type="PANTHER" id="PTHR33991">
    <property type="entry name" value="DNA REPAIR PROTEIN RECO"/>
    <property type="match status" value="1"/>
</dbReference>
<keyword evidence="5 7" id="KW-0234">DNA repair</keyword>
<protein>
    <recommendedName>
        <fullName evidence="2 7">DNA repair protein RecO</fullName>
    </recommendedName>
    <alternativeName>
        <fullName evidence="6 7">Recombination protein O</fullName>
    </alternativeName>
</protein>
<dbReference type="InterPro" id="IPR012340">
    <property type="entry name" value="NA-bd_OB-fold"/>
</dbReference>
<evidence type="ECO:0000256" key="6">
    <source>
        <dbReference type="ARBA" id="ARBA00033409"/>
    </source>
</evidence>
<dbReference type="GO" id="GO:0043590">
    <property type="term" value="C:bacterial nucleoid"/>
    <property type="evidence" value="ECO:0007669"/>
    <property type="project" value="TreeGrafter"/>
</dbReference>
<dbReference type="OrthoDB" id="9797083at2"/>
<proteinExistence type="inferred from homology"/>
<evidence type="ECO:0000256" key="1">
    <source>
        <dbReference type="ARBA" id="ARBA00007452"/>
    </source>
</evidence>
<evidence type="ECO:0000256" key="2">
    <source>
        <dbReference type="ARBA" id="ARBA00021310"/>
    </source>
</evidence>
<evidence type="ECO:0000313" key="10">
    <source>
        <dbReference type="Proteomes" id="UP000276443"/>
    </source>
</evidence>
<dbReference type="InterPro" id="IPR037278">
    <property type="entry name" value="ARFGAP/RecO"/>
</dbReference>
<dbReference type="PANTHER" id="PTHR33991:SF1">
    <property type="entry name" value="DNA REPAIR PROTEIN RECO"/>
    <property type="match status" value="1"/>
</dbReference>
<dbReference type="InterPro" id="IPR022572">
    <property type="entry name" value="DNA_rep/recomb_RecO_N"/>
</dbReference>
<evidence type="ECO:0000256" key="4">
    <source>
        <dbReference type="ARBA" id="ARBA00023172"/>
    </source>
</evidence>